<dbReference type="UniPathway" id="UPA00035">
    <property type="reaction ID" value="UER00044"/>
</dbReference>
<proteinExistence type="predicted"/>
<comment type="catalytic activity">
    <reaction evidence="8">
        <text>(1S,2R)-1-C-(indol-3-yl)glycerol 3-phosphate + L-serine = D-glyceraldehyde 3-phosphate + L-tryptophan + H2O</text>
        <dbReference type="Rhea" id="RHEA:10532"/>
        <dbReference type="ChEBI" id="CHEBI:15377"/>
        <dbReference type="ChEBI" id="CHEBI:33384"/>
        <dbReference type="ChEBI" id="CHEBI:57912"/>
        <dbReference type="ChEBI" id="CHEBI:58866"/>
        <dbReference type="ChEBI" id="CHEBI:59776"/>
        <dbReference type="EC" id="4.2.1.20"/>
    </reaction>
</comment>
<dbReference type="EMBL" id="UINC01017823">
    <property type="protein sequence ID" value="SVA74318.1"/>
    <property type="molecule type" value="Genomic_DNA"/>
</dbReference>
<accession>A0A381YBC8</accession>
<dbReference type="GO" id="GO:0004834">
    <property type="term" value="F:tryptophan synthase activity"/>
    <property type="evidence" value="ECO:0007669"/>
    <property type="project" value="UniProtKB-EC"/>
</dbReference>
<dbReference type="GO" id="GO:0005829">
    <property type="term" value="C:cytosol"/>
    <property type="evidence" value="ECO:0007669"/>
    <property type="project" value="TreeGrafter"/>
</dbReference>
<feature type="non-terminal residue" evidence="9">
    <location>
        <position position="1"/>
    </location>
</feature>
<organism evidence="9">
    <name type="scientific">marine metagenome</name>
    <dbReference type="NCBI Taxonomy" id="408172"/>
    <lineage>
        <taxon>unclassified sequences</taxon>
        <taxon>metagenomes</taxon>
        <taxon>ecological metagenomes</taxon>
    </lineage>
</organism>
<evidence type="ECO:0000256" key="8">
    <source>
        <dbReference type="ARBA" id="ARBA00049047"/>
    </source>
</evidence>
<keyword evidence="4" id="KW-0028">Amino-acid biosynthesis</keyword>
<comment type="subunit">
    <text evidence="2">Tetramer of two alpha and two beta chains.</text>
</comment>
<evidence type="ECO:0000256" key="3">
    <source>
        <dbReference type="ARBA" id="ARBA00012043"/>
    </source>
</evidence>
<keyword evidence="7" id="KW-0456">Lyase</keyword>
<evidence type="ECO:0000256" key="7">
    <source>
        <dbReference type="ARBA" id="ARBA00023239"/>
    </source>
</evidence>
<keyword evidence="6" id="KW-0057">Aromatic amino acid biosynthesis</keyword>
<dbReference type="InterPro" id="IPR002028">
    <property type="entry name" value="Trp_synthase_suA"/>
</dbReference>
<dbReference type="InterPro" id="IPR013785">
    <property type="entry name" value="Aldolase_TIM"/>
</dbReference>
<comment type="pathway">
    <text evidence="1">Amino-acid biosynthesis; L-tryptophan biosynthesis; L-tryptophan from chorismate: step 5/5.</text>
</comment>
<evidence type="ECO:0000256" key="2">
    <source>
        <dbReference type="ARBA" id="ARBA00011270"/>
    </source>
</evidence>
<evidence type="ECO:0000256" key="4">
    <source>
        <dbReference type="ARBA" id="ARBA00022605"/>
    </source>
</evidence>
<keyword evidence="5" id="KW-0822">Tryptophan biosynthesis</keyword>
<dbReference type="Pfam" id="PF00290">
    <property type="entry name" value="Trp_syntA"/>
    <property type="match status" value="1"/>
</dbReference>
<dbReference type="PANTHER" id="PTHR43406">
    <property type="entry name" value="TRYPTOPHAN SYNTHASE, ALPHA CHAIN"/>
    <property type="match status" value="1"/>
</dbReference>
<dbReference type="PANTHER" id="PTHR43406:SF1">
    <property type="entry name" value="TRYPTOPHAN SYNTHASE ALPHA CHAIN, CHLOROPLASTIC"/>
    <property type="match status" value="1"/>
</dbReference>
<dbReference type="Gene3D" id="3.20.20.70">
    <property type="entry name" value="Aldolase class I"/>
    <property type="match status" value="1"/>
</dbReference>
<evidence type="ECO:0000256" key="5">
    <source>
        <dbReference type="ARBA" id="ARBA00022822"/>
    </source>
</evidence>
<dbReference type="AlphaFoldDB" id="A0A381YBC8"/>
<evidence type="ECO:0000256" key="6">
    <source>
        <dbReference type="ARBA" id="ARBA00023141"/>
    </source>
</evidence>
<dbReference type="InterPro" id="IPR011060">
    <property type="entry name" value="RibuloseP-bd_barrel"/>
</dbReference>
<evidence type="ECO:0000313" key="9">
    <source>
        <dbReference type="EMBL" id="SVA74318.1"/>
    </source>
</evidence>
<gene>
    <name evidence="9" type="ORF">METZ01_LOCUS127172</name>
</gene>
<evidence type="ECO:0000256" key="1">
    <source>
        <dbReference type="ARBA" id="ARBA00004733"/>
    </source>
</evidence>
<dbReference type="SUPFAM" id="SSF51366">
    <property type="entry name" value="Ribulose-phoshate binding barrel"/>
    <property type="match status" value="1"/>
</dbReference>
<name>A0A381YBC8_9ZZZZ</name>
<dbReference type="EC" id="4.2.1.20" evidence="3"/>
<sequence length="90" mass="9557">VTGVRTELSQDAEALVQRIRTVSDMPVALGFGISSPEHIREVGRWADAAVVGSGLVSVIAEFGESGDLEDRIGNYVSWLISDGLQKRSGA</sequence>
<reference evidence="9" key="1">
    <citation type="submission" date="2018-05" db="EMBL/GenBank/DDBJ databases">
        <authorList>
            <person name="Lanie J.A."/>
            <person name="Ng W.-L."/>
            <person name="Kazmierczak K.M."/>
            <person name="Andrzejewski T.M."/>
            <person name="Davidsen T.M."/>
            <person name="Wayne K.J."/>
            <person name="Tettelin H."/>
            <person name="Glass J.I."/>
            <person name="Rusch D."/>
            <person name="Podicherti R."/>
            <person name="Tsui H.-C.T."/>
            <person name="Winkler M.E."/>
        </authorList>
    </citation>
    <scope>NUCLEOTIDE SEQUENCE</scope>
</reference>
<protein>
    <recommendedName>
        <fullName evidence="3">tryptophan synthase</fullName>
        <ecNumber evidence="3">4.2.1.20</ecNumber>
    </recommendedName>
</protein>